<evidence type="ECO:0000313" key="1">
    <source>
        <dbReference type="EMBL" id="OCA88887.1"/>
    </source>
</evidence>
<keyword evidence="2" id="KW-1185">Reference proteome</keyword>
<dbReference type="EMBL" id="MAYT01000012">
    <property type="protein sequence ID" value="OCA88887.1"/>
    <property type="molecule type" value="Genomic_DNA"/>
</dbReference>
<sequence>MRDAIGNAFTAKNGALTVNEIQERVNAIVSFNEIAIAVGQPNTITVDILNKATGLTTALIQNEEAYRKAIESGASGMWSVYEVQDIVDMINVVNAVQLMTDNSVTTPDADAIKPVLQTPVNSNGVTFTFAGNTNNGASASFTDSELTITRGPGGVLSITVSVEAGFYWEPVEYEVVVPESGAISISKDTKVAG</sequence>
<comment type="caution">
    <text evidence="1">The sequence shown here is derived from an EMBL/GenBank/DDBJ whole genome shotgun (WGS) entry which is preliminary data.</text>
</comment>
<dbReference type="Proteomes" id="UP000092578">
    <property type="component" value="Unassembled WGS sequence"/>
</dbReference>
<organism evidence="1 2">
    <name type="scientific">Pseudobacillus wudalianchiensis</name>
    <dbReference type="NCBI Taxonomy" id="1743143"/>
    <lineage>
        <taxon>Bacteria</taxon>
        <taxon>Bacillati</taxon>
        <taxon>Bacillota</taxon>
        <taxon>Bacilli</taxon>
        <taxon>Bacillales</taxon>
        <taxon>Bacillaceae</taxon>
        <taxon>Pseudobacillus</taxon>
    </lineage>
</organism>
<protein>
    <submittedName>
        <fullName evidence="1">Uncharacterized protein</fullName>
    </submittedName>
</protein>
<gene>
    <name evidence="1" type="ORF">A8F95_05505</name>
</gene>
<evidence type="ECO:0000313" key="2">
    <source>
        <dbReference type="Proteomes" id="UP000092578"/>
    </source>
</evidence>
<accession>A0A1B9AY66</accession>
<name>A0A1B9AY66_9BACI</name>
<reference evidence="2" key="1">
    <citation type="submission" date="2016-05" db="EMBL/GenBank/DDBJ databases">
        <authorList>
            <person name="Liu B."/>
            <person name="Wang J."/>
            <person name="Zhu Y."/>
            <person name="Liu G."/>
            <person name="Chen Q."/>
            <person name="Chen Z."/>
            <person name="Lan J."/>
            <person name="Che J."/>
            <person name="Ge C."/>
            <person name="Shi H."/>
            <person name="Pan Z."/>
            <person name="Liu X."/>
        </authorList>
    </citation>
    <scope>NUCLEOTIDE SEQUENCE [LARGE SCALE GENOMIC DNA]</scope>
    <source>
        <strain evidence="2">FJAT-27215</strain>
    </source>
</reference>
<dbReference type="AlphaFoldDB" id="A0A1B9AY66"/>
<proteinExistence type="predicted"/>